<evidence type="ECO:0000256" key="8">
    <source>
        <dbReference type="ARBA" id="ARBA00022989"/>
    </source>
</evidence>
<reference evidence="12" key="1">
    <citation type="submission" date="2021-02" db="EMBL/GenBank/DDBJ databases">
        <title>Genome-Resolved Metagenomics of a Microbial Community Performing Photosynthetic Biological Nutrient Removal.</title>
        <authorList>
            <person name="Mcdaniel E.A."/>
        </authorList>
    </citation>
    <scope>NUCLEOTIDE SEQUENCE</scope>
    <source>
        <strain evidence="12">UWPOB_OBS1</strain>
    </source>
</reference>
<feature type="transmembrane region" description="Helical" evidence="11">
    <location>
        <begin position="400"/>
        <end position="424"/>
    </location>
</feature>
<keyword evidence="5 11" id="KW-0812">Transmembrane</keyword>
<dbReference type="AlphaFoldDB" id="A0A8J7PIS1"/>
<dbReference type="InterPro" id="IPR018365">
    <property type="entry name" value="Cell_cycle_FtsW-rel_CS"/>
</dbReference>
<keyword evidence="6" id="KW-0133">Cell shape</keyword>
<evidence type="ECO:0000313" key="13">
    <source>
        <dbReference type="Proteomes" id="UP000664277"/>
    </source>
</evidence>
<dbReference type="GO" id="GO:0016757">
    <property type="term" value="F:glycosyltransferase activity"/>
    <property type="evidence" value="ECO:0007669"/>
    <property type="project" value="UniProtKB-KW"/>
</dbReference>
<dbReference type="PANTHER" id="PTHR30474">
    <property type="entry name" value="CELL CYCLE PROTEIN"/>
    <property type="match status" value="1"/>
</dbReference>
<dbReference type="PANTHER" id="PTHR30474:SF1">
    <property type="entry name" value="PEPTIDOGLYCAN GLYCOSYLTRANSFERASE MRDB"/>
    <property type="match status" value="1"/>
</dbReference>
<feature type="transmembrane region" description="Helical" evidence="11">
    <location>
        <begin position="333"/>
        <end position="354"/>
    </location>
</feature>
<evidence type="ECO:0000256" key="10">
    <source>
        <dbReference type="ARBA" id="ARBA00023316"/>
    </source>
</evidence>
<accession>A0A8J7PIS1</accession>
<evidence type="ECO:0000256" key="4">
    <source>
        <dbReference type="ARBA" id="ARBA00022679"/>
    </source>
</evidence>
<evidence type="ECO:0000256" key="3">
    <source>
        <dbReference type="ARBA" id="ARBA00022676"/>
    </source>
</evidence>
<feature type="transmembrane region" description="Helical" evidence="11">
    <location>
        <begin position="177"/>
        <end position="201"/>
    </location>
</feature>
<dbReference type="GO" id="GO:0071555">
    <property type="term" value="P:cell wall organization"/>
    <property type="evidence" value="ECO:0007669"/>
    <property type="project" value="UniProtKB-KW"/>
</dbReference>
<name>A0A8J7PIS1_9BACT</name>
<keyword evidence="8 11" id="KW-1133">Transmembrane helix</keyword>
<dbReference type="EMBL" id="JAFLCK010000031">
    <property type="protein sequence ID" value="MBN8662127.1"/>
    <property type="molecule type" value="Genomic_DNA"/>
</dbReference>
<dbReference type="Proteomes" id="UP000664277">
    <property type="component" value="Unassembled WGS sequence"/>
</dbReference>
<comment type="caution">
    <text evidence="12">The sequence shown here is derived from an EMBL/GenBank/DDBJ whole genome shotgun (WGS) entry which is preliminary data.</text>
</comment>
<evidence type="ECO:0000256" key="6">
    <source>
        <dbReference type="ARBA" id="ARBA00022960"/>
    </source>
</evidence>
<dbReference type="InterPro" id="IPR011923">
    <property type="entry name" value="RodA/MrdB"/>
</dbReference>
<dbReference type="GO" id="GO:0015648">
    <property type="term" value="F:lipid-linked peptidoglycan transporter activity"/>
    <property type="evidence" value="ECO:0007669"/>
    <property type="project" value="TreeGrafter"/>
</dbReference>
<gene>
    <name evidence="12" type="primary">rodA</name>
    <name evidence="12" type="ORF">J0M35_17295</name>
</gene>
<keyword evidence="9 11" id="KW-0472">Membrane</keyword>
<feature type="transmembrane region" description="Helical" evidence="11">
    <location>
        <begin position="83"/>
        <end position="102"/>
    </location>
</feature>
<comment type="subcellular location">
    <subcellularLocation>
        <location evidence="1">Membrane</location>
        <topology evidence="1">Multi-pass membrane protein</topology>
    </subcellularLocation>
</comment>
<keyword evidence="2" id="KW-1003">Cell membrane</keyword>
<sequence>MTTQTLDNLNFVPGALRSLIRAVQGIDFWLLGATAFLIMVGLNVLHFSQHTQGYFEKQLQYMWAGLFLMVVISRIPYKLWTNKYMVSFLYLLNLALLVAVMVKGHSAQGAQRWLALGPITLQPSEVAKPIVIFSLAAWLRRFPINGFFDIFKILLILGPPAVLVFKQPDLGTSLTFGAVFLGLSYWAGATVTDILVLVSPLISLILNAVNIEWWHYFLVALGLVLLLFWRRFDFKIWLRLLLIVAIVATNYGFGHARPHLWGVLKEYQQKRLTSFVNPYDDPRGSGYHILQSLIAIGSGGFAGAGLGHGNQAQGAFIPERHTDFIFAVIGEELGFKICGLVVLAYFVICLRALFIAHQSRGDPAGAAIAIGLMCMFLFHSFINIGMTIGIMPVAGVPLPFLSYGGTALIVDLVSIGLLQSIYYYNPREKKDDLWG</sequence>
<dbReference type="NCBIfam" id="NF037961">
    <property type="entry name" value="RodA_shape"/>
    <property type="match status" value="1"/>
</dbReference>
<dbReference type="GO" id="GO:0008360">
    <property type="term" value="P:regulation of cell shape"/>
    <property type="evidence" value="ECO:0007669"/>
    <property type="project" value="UniProtKB-KW"/>
</dbReference>
<feature type="transmembrane region" description="Helical" evidence="11">
    <location>
        <begin position="28"/>
        <end position="47"/>
    </location>
</feature>
<evidence type="ECO:0000256" key="9">
    <source>
        <dbReference type="ARBA" id="ARBA00023136"/>
    </source>
</evidence>
<keyword evidence="4" id="KW-0808">Transferase</keyword>
<keyword evidence="7" id="KW-0573">Peptidoglycan synthesis</keyword>
<dbReference type="PROSITE" id="PS00428">
    <property type="entry name" value="FTSW_RODA_SPOVE"/>
    <property type="match status" value="1"/>
</dbReference>
<protein>
    <submittedName>
        <fullName evidence="12">Rod shape-determining protein RodA</fullName>
    </submittedName>
</protein>
<evidence type="ECO:0000313" key="12">
    <source>
        <dbReference type="EMBL" id="MBN8662127.1"/>
    </source>
</evidence>
<keyword evidence="3" id="KW-0328">Glycosyltransferase</keyword>
<evidence type="ECO:0000256" key="1">
    <source>
        <dbReference type="ARBA" id="ARBA00004141"/>
    </source>
</evidence>
<proteinExistence type="predicted"/>
<evidence type="ECO:0000256" key="7">
    <source>
        <dbReference type="ARBA" id="ARBA00022984"/>
    </source>
</evidence>
<keyword evidence="10" id="KW-0961">Cell wall biogenesis/degradation</keyword>
<dbReference type="NCBIfam" id="TIGR02210">
    <property type="entry name" value="rodA_shape"/>
    <property type="match status" value="1"/>
</dbReference>
<evidence type="ECO:0000256" key="5">
    <source>
        <dbReference type="ARBA" id="ARBA00022692"/>
    </source>
</evidence>
<feature type="transmembrane region" description="Helical" evidence="11">
    <location>
        <begin position="144"/>
        <end position="165"/>
    </location>
</feature>
<feature type="transmembrane region" description="Helical" evidence="11">
    <location>
        <begin position="366"/>
        <end position="394"/>
    </location>
</feature>
<dbReference type="Pfam" id="PF01098">
    <property type="entry name" value="FTSW_RODA_SPOVE"/>
    <property type="match status" value="2"/>
</dbReference>
<dbReference type="GO" id="GO:0051301">
    <property type="term" value="P:cell division"/>
    <property type="evidence" value="ECO:0007669"/>
    <property type="project" value="InterPro"/>
</dbReference>
<feature type="transmembrane region" description="Helical" evidence="11">
    <location>
        <begin position="59"/>
        <end position="77"/>
    </location>
</feature>
<organism evidence="12 13">
    <name type="scientific">Candidatus Obscuribacter phosphatis</name>
    <dbReference type="NCBI Taxonomy" id="1906157"/>
    <lineage>
        <taxon>Bacteria</taxon>
        <taxon>Bacillati</taxon>
        <taxon>Candidatus Melainabacteria</taxon>
        <taxon>Candidatus Obscuribacterales</taxon>
        <taxon>Candidatus Obscuribacteraceae</taxon>
        <taxon>Candidatus Obscuribacter</taxon>
    </lineage>
</organism>
<feature type="transmembrane region" description="Helical" evidence="11">
    <location>
        <begin position="213"/>
        <end position="229"/>
    </location>
</feature>
<dbReference type="GO" id="GO:0032153">
    <property type="term" value="C:cell division site"/>
    <property type="evidence" value="ECO:0007669"/>
    <property type="project" value="TreeGrafter"/>
</dbReference>
<feature type="transmembrane region" description="Helical" evidence="11">
    <location>
        <begin position="236"/>
        <end position="253"/>
    </location>
</feature>
<dbReference type="GO" id="GO:0005886">
    <property type="term" value="C:plasma membrane"/>
    <property type="evidence" value="ECO:0007669"/>
    <property type="project" value="TreeGrafter"/>
</dbReference>
<evidence type="ECO:0000256" key="2">
    <source>
        <dbReference type="ARBA" id="ARBA00022475"/>
    </source>
</evidence>
<dbReference type="GO" id="GO:0009252">
    <property type="term" value="P:peptidoglycan biosynthetic process"/>
    <property type="evidence" value="ECO:0007669"/>
    <property type="project" value="UniProtKB-KW"/>
</dbReference>
<evidence type="ECO:0000256" key="11">
    <source>
        <dbReference type="SAM" id="Phobius"/>
    </source>
</evidence>
<dbReference type="InterPro" id="IPR001182">
    <property type="entry name" value="FtsW/RodA"/>
</dbReference>